<organism evidence="1 2">
    <name type="scientific">Paramarasmius palmivorus</name>
    <dbReference type="NCBI Taxonomy" id="297713"/>
    <lineage>
        <taxon>Eukaryota</taxon>
        <taxon>Fungi</taxon>
        <taxon>Dikarya</taxon>
        <taxon>Basidiomycota</taxon>
        <taxon>Agaricomycotina</taxon>
        <taxon>Agaricomycetes</taxon>
        <taxon>Agaricomycetidae</taxon>
        <taxon>Agaricales</taxon>
        <taxon>Marasmiineae</taxon>
        <taxon>Marasmiaceae</taxon>
        <taxon>Paramarasmius</taxon>
    </lineage>
</organism>
<sequence>MDKLSVMPYPFWEPFHDSVSPDGLALLKRVSPLTRHEVRLYESKTFCVSRLYGRFFSEPDIGQFRRVQARCGALVSGSVVVQFLSRKVFEPGDLDIFVPFLELVRLGQFLSSVGYVFQASASSSGKSGEGTFEDAVLDAIRAFGDEEGGVRGDYDDPAVVGVFNFVNEEQKRIQLVGTQRDAIEVVLRFYSSSSFVTGLSSLCADDSSQALTMNIVTSSQVISFYPRTSFVEDVAVYLKYPTDAVASGAAKYEERGWSSESMITAICALAVDGELALKTRWVGDSHCWVIDLEALDDLVSDVVAYPTLRVTSWSLECASQSSVRVSPNRMECPSLPDGIVVSWDAERELWSQECMLAIASHLADRHVSDSATLFERYPWEYVRSGGQDQETSSAREHFVFSAVDCWLRDSEEDAVGDQRDLEQHQAYVFRFLSALYPRMNDEFRLDSDLRAMHRAFVSAAEMYEGVASPSDLPSGHVVALLRRYVRYVRQTGYEDRILTELRFWFDWEYNKVWTTCTVRVSADQLVKVKEDMGQWRTREYTGARLKVELASY</sequence>
<dbReference type="EMBL" id="JAYKXP010000121">
    <property type="protein sequence ID" value="KAK7024524.1"/>
    <property type="molecule type" value="Genomic_DNA"/>
</dbReference>
<accession>A0AAW0BEN2</accession>
<reference evidence="1 2" key="1">
    <citation type="submission" date="2024-01" db="EMBL/GenBank/DDBJ databases">
        <title>A draft genome for a cacao thread blight-causing isolate of Paramarasmius palmivorus.</title>
        <authorList>
            <person name="Baruah I.K."/>
            <person name="Bukari Y."/>
            <person name="Amoako-Attah I."/>
            <person name="Meinhardt L.W."/>
            <person name="Bailey B.A."/>
            <person name="Cohen S.P."/>
        </authorList>
    </citation>
    <scope>NUCLEOTIDE SEQUENCE [LARGE SCALE GENOMIC DNA]</scope>
    <source>
        <strain evidence="1 2">GH-12</strain>
    </source>
</reference>
<protein>
    <submittedName>
        <fullName evidence="1">Uncharacterized protein</fullName>
    </submittedName>
</protein>
<evidence type="ECO:0000313" key="2">
    <source>
        <dbReference type="Proteomes" id="UP001383192"/>
    </source>
</evidence>
<proteinExistence type="predicted"/>
<dbReference type="Proteomes" id="UP001383192">
    <property type="component" value="Unassembled WGS sequence"/>
</dbReference>
<name>A0AAW0BEN2_9AGAR</name>
<gene>
    <name evidence="1" type="ORF">VNI00_016199</name>
</gene>
<evidence type="ECO:0000313" key="1">
    <source>
        <dbReference type="EMBL" id="KAK7024524.1"/>
    </source>
</evidence>
<comment type="caution">
    <text evidence="1">The sequence shown here is derived from an EMBL/GenBank/DDBJ whole genome shotgun (WGS) entry which is preliminary data.</text>
</comment>
<dbReference type="AlphaFoldDB" id="A0AAW0BEN2"/>
<keyword evidence="2" id="KW-1185">Reference proteome</keyword>